<dbReference type="GO" id="GO:0009279">
    <property type="term" value="C:cell outer membrane"/>
    <property type="evidence" value="ECO:0007669"/>
    <property type="project" value="UniProtKB-SubCell"/>
</dbReference>
<dbReference type="PROSITE" id="PS52016">
    <property type="entry name" value="TONB_DEPENDENT_REC_3"/>
    <property type="match status" value="1"/>
</dbReference>
<accession>A0A4U1CS64</accession>
<keyword evidence="4" id="KW-1185">Reference proteome</keyword>
<comment type="subcellular location">
    <subcellularLocation>
        <location evidence="1">Cell outer membrane</location>
        <topology evidence="1">Multi-pass membrane protein</topology>
    </subcellularLocation>
</comment>
<organism evidence="3 4">
    <name type="scientific">Pedobacter polaris</name>
    <dbReference type="NCBI Taxonomy" id="2571273"/>
    <lineage>
        <taxon>Bacteria</taxon>
        <taxon>Pseudomonadati</taxon>
        <taxon>Bacteroidota</taxon>
        <taxon>Sphingobacteriia</taxon>
        <taxon>Sphingobacteriales</taxon>
        <taxon>Sphingobacteriaceae</taxon>
        <taxon>Pedobacter</taxon>
    </lineage>
</organism>
<evidence type="ECO:0000313" key="4">
    <source>
        <dbReference type="Proteomes" id="UP000309488"/>
    </source>
</evidence>
<dbReference type="Pfam" id="PF13715">
    <property type="entry name" value="CarbopepD_reg_2"/>
    <property type="match status" value="1"/>
</dbReference>
<keyword evidence="3" id="KW-0675">Receptor</keyword>
<dbReference type="NCBIfam" id="TIGR04057">
    <property type="entry name" value="SusC_RagA_signa"/>
    <property type="match status" value="1"/>
</dbReference>
<feature type="domain" description="TonB-dependent receptor plug" evidence="2">
    <location>
        <begin position="139"/>
        <end position="247"/>
    </location>
</feature>
<evidence type="ECO:0000259" key="2">
    <source>
        <dbReference type="Pfam" id="PF07715"/>
    </source>
</evidence>
<dbReference type="InterPro" id="IPR023996">
    <property type="entry name" value="TonB-dep_OMP_SusC/RagA"/>
</dbReference>
<dbReference type="Proteomes" id="UP000309488">
    <property type="component" value="Unassembled WGS sequence"/>
</dbReference>
<dbReference type="FunFam" id="2.170.130.10:FF:000003">
    <property type="entry name" value="SusC/RagA family TonB-linked outer membrane protein"/>
    <property type="match status" value="1"/>
</dbReference>
<keyword evidence="1" id="KW-0998">Cell outer membrane</keyword>
<dbReference type="EMBL" id="SWBR01000002">
    <property type="protein sequence ID" value="TKC10941.1"/>
    <property type="molecule type" value="Genomic_DNA"/>
</dbReference>
<keyword evidence="1" id="KW-1134">Transmembrane beta strand</keyword>
<proteinExistence type="inferred from homology"/>
<dbReference type="OrthoDB" id="721000at2"/>
<dbReference type="Gene3D" id="2.60.40.1120">
    <property type="entry name" value="Carboxypeptidase-like, regulatory domain"/>
    <property type="match status" value="1"/>
</dbReference>
<comment type="caution">
    <text evidence="3">The sequence shown here is derived from an EMBL/GenBank/DDBJ whole genome shotgun (WGS) entry which is preliminary data.</text>
</comment>
<dbReference type="InterPro" id="IPR023997">
    <property type="entry name" value="TonB-dep_OMP_SusC/RagA_CS"/>
</dbReference>
<evidence type="ECO:0000256" key="1">
    <source>
        <dbReference type="PROSITE-ProRule" id="PRU01360"/>
    </source>
</evidence>
<dbReference type="InterPro" id="IPR008969">
    <property type="entry name" value="CarboxyPept-like_regulatory"/>
</dbReference>
<dbReference type="SUPFAM" id="SSF56935">
    <property type="entry name" value="Porins"/>
    <property type="match status" value="1"/>
</dbReference>
<dbReference type="InterPro" id="IPR037066">
    <property type="entry name" value="Plug_dom_sf"/>
</dbReference>
<dbReference type="InterPro" id="IPR039426">
    <property type="entry name" value="TonB-dep_rcpt-like"/>
</dbReference>
<dbReference type="SUPFAM" id="SSF49464">
    <property type="entry name" value="Carboxypeptidase regulatory domain-like"/>
    <property type="match status" value="1"/>
</dbReference>
<dbReference type="InterPro" id="IPR012910">
    <property type="entry name" value="Plug_dom"/>
</dbReference>
<sequence length="1080" mass="118766">MKKLRNQIQPQFFTSTLKSSFKLLVFFVLVTSSIKSWAQTDVTVRGTVKDTIGGLPGVSIKVSGTNRGANSDAEGKYTITLPRSGRLLFTAIGFKPKTVNVADYTPNAEGIYVINLTLENDVNSLDEVAVVGFGTQKKASMISSITTINPKELKGPTSNLTTMMQGRVAGMIAYQRSGEPGADNAQFFIRGLGTFGTGKQDPLILIDGIESTQNDMARLQADDIASFSVLKDATASAVYGARGANGVVLITTKSGEAGVTNFTVRSESAVSSNTKNFQFADNITYMKLANEAALTRNPTAALPYLQTKIDATARGDNPLLYPSNNWIEQLIKDYTINYRNNISVQGGGEKARYYVAGTYNIDNGVLKVEGLNNFNNNVKLKNYSVRSNVDINLTKTTTAAIRVYGQFDDYTGPLLGYDENGNPVNGGQRVFNQAIWSNPVLFPAVYPSSLSPFATHALFGNAVTPNNGLYVNPYAEMVKGYSEYNSSTLQTQVELKQDLNKLVKGLNARLMTYARRYSYFDVSRSYNPFFYSATEQPNGSVGVQVLNPGGQGSIGATGTEYLGYSEGLKRLNSTFYAELAFSYNRIFAEKHAVGGMLITTLRNYLSGNAGSLQASLPSRNQGVSGRATYGYDDKYLVEFNFGYNGSERFATDNRFGFFPSVGLGYVVSNEKFFQPLTKVINSLKLRATYGLVGNDQIGNDGDRFFYMSEVNMNNATYGATFGEQYGYSKAGVLVTRYANPLITWEKSEQINFGADFRFLNALDVNVDVYRNTRSNILTGRTYIPTTMGLQATVRANTNKAQSEGVDFAAAYNKTFGNGWSMQMRGNFTYAKSKILINDEPSYPNSEYYRSTIGNSTTQGYGLIAERLFVDDNEAKNAPQQFDGTPGLTYGGGDIKYRDVNNDGMVNDQDVVPIGLPTSPEIIYGFGGTLGYKSVDFSFFFQGSDRSSFFINSQNIAPFVLNGGSQNGLLKSISDSYWSEENRNVYALWPRLSSNFVPNNNRTSTWWMRNGSFLRLRSVEVAYNTPQKFNQKIGLRSLRVYLSATNLGYISSYKTWDPEMGGNGLGYPIQGTYNLGVRASF</sequence>
<keyword evidence="1" id="KW-0812">Transmembrane</keyword>
<comment type="similarity">
    <text evidence="1">Belongs to the TonB-dependent receptor family.</text>
</comment>
<dbReference type="AlphaFoldDB" id="A0A4U1CS64"/>
<dbReference type="Pfam" id="PF07715">
    <property type="entry name" value="Plug"/>
    <property type="match status" value="1"/>
</dbReference>
<reference evidence="3 4" key="1">
    <citation type="submission" date="2019-04" db="EMBL/GenBank/DDBJ databases">
        <title>Pedobacter sp. RP-3-22 sp. nov., isolated from Arctic soil.</title>
        <authorList>
            <person name="Dahal R.H."/>
            <person name="Kim D.-U."/>
        </authorList>
    </citation>
    <scope>NUCLEOTIDE SEQUENCE [LARGE SCALE GENOMIC DNA]</scope>
    <source>
        <strain evidence="3 4">RP-3-22</strain>
    </source>
</reference>
<protein>
    <submittedName>
        <fullName evidence="3">TonB-dependent receptor</fullName>
    </submittedName>
</protein>
<dbReference type="Gene3D" id="2.170.130.10">
    <property type="entry name" value="TonB-dependent receptor, plug domain"/>
    <property type="match status" value="1"/>
</dbReference>
<keyword evidence="1" id="KW-0472">Membrane</keyword>
<name>A0A4U1CS64_9SPHI</name>
<keyword evidence="1" id="KW-0813">Transport</keyword>
<dbReference type="NCBIfam" id="TIGR04056">
    <property type="entry name" value="OMP_RagA_SusC"/>
    <property type="match status" value="1"/>
</dbReference>
<evidence type="ECO:0000313" key="3">
    <source>
        <dbReference type="EMBL" id="TKC10941.1"/>
    </source>
</evidence>
<gene>
    <name evidence="3" type="ORF">FA048_09890</name>
</gene>